<dbReference type="InterPro" id="IPR036430">
    <property type="entry name" value="RNase_T2-like_sf"/>
</dbReference>
<comment type="similarity">
    <text evidence="1 2">Belongs to the RNase T2 family.</text>
</comment>
<dbReference type="Pfam" id="PF00445">
    <property type="entry name" value="Ribonuclease_T2"/>
    <property type="match status" value="1"/>
</dbReference>
<name>A0AAD5XHL8_9FUNG</name>
<evidence type="ECO:0000256" key="4">
    <source>
        <dbReference type="SAM" id="SignalP"/>
    </source>
</evidence>
<organism evidence="5 6">
    <name type="scientific">Physocladia obscura</name>
    <dbReference type="NCBI Taxonomy" id="109957"/>
    <lineage>
        <taxon>Eukaryota</taxon>
        <taxon>Fungi</taxon>
        <taxon>Fungi incertae sedis</taxon>
        <taxon>Chytridiomycota</taxon>
        <taxon>Chytridiomycota incertae sedis</taxon>
        <taxon>Chytridiomycetes</taxon>
        <taxon>Chytridiales</taxon>
        <taxon>Chytriomycetaceae</taxon>
        <taxon>Physocladia</taxon>
    </lineage>
</organism>
<dbReference type="PROSITE" id="PS00530">
    <property type="entry name" value="RNASE_T2_1"/>
    <property type="match status" value="1"/>
</dbReference>
<dbReference type="EMBL" id="JADGJH010000099">
    <property type="protein sequence ID" value="KAJ3138180.1"/>
    <property type="molecule type" value="Genomic_DNA"/>
</dbReference>
<proteinExistence type="inferred from homology"/>
<dbReference type="GO" id="GO:0006401">
    <property type="term" value="P:RNA catabolic process"/>
    <property type="evidence" value="ECO:0007669"/>
    <property type="project" value="UniProtKB-ARBA"/>
</dbReference>
<feature type="chain" id="PRO_5042273643" evidence="4">
    <location>
        <begin position="18"/>
        <end position="358"/>
    </location>
</feature>
<reference evidence="5" key="1">
    <citation type="submission" date="2020-05" db="EMBL/GenBank/DDBJ databases">
        <title>Phylogenomic resolution of chytrid fungi.</title>
        <authorList>
            <person name="Stajich J.E."/>
            <person name="Amses K."/>
            <person name="Simmons R."/>
            <person name="Seto K."/>
            <person name="Myers J."/>
            <person name="Bonds A."/>
            <person name="Quandt C.A."/>
            <person name="Barry K."/>
            <person name="Liu P."/>
            <person name="Grigoriev I."/>
            <person name="Longcore J.E."/>
            <person name="James T.Y."/>
        </authorList>
    </citation>
    <scope>NUCLEOTIDE SEQUENCE</scope>
    <source>
        <strain evidence="5">JEL0513</strain>
    </source>
</reference>
<evidence type="ECO:0000256" key="2">
    <source>
        <dbReference type="RuleBase" id="RU004328"/>
    </source>
</evidence>
<evidence type="ECO:0000313" key="6">
    <source>
        <dbReference type="Proteomes" id="UP001211907"/>
    </source>
</evidence>
<dbReference type="SUPFAM" id="SSF55895">
    <property type="entry name" value="Ribonuclease Rh-like"/>
    <property type="match status" value="1"/>
</dbReference>
<comment type="caution">
    <text evidence="5">The sequence shown here is derived from an EMBL/GenBank/DDBJ whole genome shotgun (WGS) entry which is preliminary data.</text>
</comment>
<accession>A0AAD5XHL8</accession>
<protein>
    <submittedName>
        <fullName evidence="5">Ribonuclease T2-like</fullName>
    </submittedName>
</protein>
<gene>
    <name evidence="5" type="primary">RNY1_3</name>
    <name evidence="5" type="ORF">HK100_012927</name>
</gene>
<feature type="signal peptide" evidence="4">
    <location>
        <begin position="1"/>
        <end position="17"/>
    </location>
</feature>
<evidence type="ECO:0000313" key="5">
    <source>
        <dbReference type="EMBL" id="KAJ3138180.1"/>
    </source>
</evidence>
<evidence type="ECO:0000256" key="3">
    <source>
        <dbReference type="SAM" id="MobiDB-lite"/>
    </source>
</evidence>
<keyword evidence="4" id="KW-0732">Signal</keyword>
<dbReference type="PANTHER" id="PTHR11240">
    <property type="entry name" value="RIBONUCLEASE T2"/>
    <property type="match status" value="1"/>
</dbReference>
<dbReference type="InterPro" id="IPR001568">
    <property type="entry name" value="RNase_T2-like"/>
</dbReference>
<dbReference type="AlphaFoldDB" id="A0AAD5XHL8"/>
<keyword evidence="6" id="KW-1185">Reference proteome</keyword>
<evidence type="ECO:0000256" key="1">
    <source>
        <dbReference type="ARBA" id="ARBA00007469"/>
    </source>
</evidence>
<dbReference type="InterPro" id="IPR018188">
    <property type="entry name" value="RNase_T2_His_AS_1"/>
</dbReference>
<dbReference type="Gene3D" id="3.90.730.10">
    <property type="entry name" value="Ribonuclease T2-like"/>
    <property type="match status" value="1"/>
</dbReference>
<sequence>MIAKSVLSVAFATSITAMPLDSLFARATTCDSSQIGCQVTNSCCVADNGLLVLALQWLPGYCAANSCSSAVVDIIPAGTWTMHGLWPDTCAGAEPSSSGCDSSRQYTSISALISGTTVYEQMLKYWISYKGTSTSAFDTFWVHEWGVHGTCYSPADISCVGASPADVTRFFSDALAMHAKYDLYTALYNGGVIPNGNTYTKTQFDDAILAAFPGMTIGYACTSGYVNQIQLSLVSVGGGVIGLPSTQDPETNSCGTSMIYAEASTGIATPATTSAAGTSTAATTTTSTTAITPTTTTTSTTTITSTKTTNSTKTTTGKKSSTTTTTTTTTTTADVSSCAHSSLFTSQSRDNFKFSGRN</sequence>
<feature type="region of interest" description="Disordered" evidence="3">
    <location>
        <begin position="295"/>
        <end position="331"/>
    </location>
</feature>
<dbReference type="GO" id="GO:0003723">
    <property type="term" value="F:RNA binding"/>
    <property type="evidence" value="ECO:0007669"/>
    <property type="project" value="InterPro"/>
</dbReference>
<dbReference type="Proteomes" id="UP001211907">
    <property type="component" value="Unassembled WGS sequence"/>
</dbReference>
<dbReference type="PANTHER" id="PTHR11240:SF22">
    <property type="entry name" value="RIBONUCLEASE T2"/>
    <property type="match status" value="1"/>
</dbReference>
<dbReference type="GO" id="GO:0033897">
    <property type="term" value="F:ribonuclease T2 activity"/>
    <property type="evidence" value="ECO:0007669"/>
    <property type="project" value="InterPro"/>
</dbReference>